<dbReference type="AlphaFoldDB" id="A0AAV9IYH1"/>
<dbReference type="InterPro" id="IPR002136">
    <property type="entry name" value="Ribosomal_uL4"/>
</dbReference>
<evidence type="ECO:0000256" key="3">
    <source>
        <dbReference type="ARBA" id="ARBA00023274"/>
    </source>
</evidence>
<dbReference type="Pfam" id="PF00573">
    <property type="entry name" value="Ribosomal_L4"/>
    <property type="match status" value="1"/>
</dbReference>
<dbReference type="InterPro" id="IPR025755">
    <property type="entry name" value="Ribos_uL4_C_dom"/>
</dbReference>
<feature type="compositionally biased region" description="Polar residues" evidence="4">
    <location>
        <begin position="12"/>
        <end position="21"/>
    </location>
</feature>
<evidence type="ECO:0000313" key="7">
    <source>
        <dbReference type="Proteomes" id="UP001301350"/>
    </source>
</evidence>
<dbReference type="Pfam" id="PF14374">
    <property type="entry name" value="Ribos_L4_asso_C"/>
    <property type="match status" value="1"/>
</dbReference>
<evidence type="ECO:0000256" key="2">
    <source>
        <dbReference type="ARBA" id="ARBA00022980"/>
    </source>
</evidence>
<keyword evidence="3" id="KW-0687">Ribonucleoprotein</keyword>
<evidence type="ECO:0000313" key="6">
    <source>
        <dbReference type="EMBL" id="KAK4537145.1"/>
    </source>
</evidence>
<organism evidence="6 7">
    <name type="scientific">Cyanidium caldarium</name>
    <name type="common">Red alga</name>
    <dbReference type="NCBI Taxonomy" id="2771"/>
    <lineage>
        <taxon>Eukaryota</taxon>
        <taxon>Rhodophyta</taxon>
        <taxon>Bangiophyceae</taxon>
        <taxon>Cyanidiales</taxon>
        <taxon>Cyanidiaceae</taxon>
        <taxon>Cyanidium</taxon>
    </lineage>
</organism>
<reference evidence="6 7" key="1">
    <citation type="submission" date="2022-07" db="EMBL/GenBank/DDBJ databases">
        <title>Genome-wide signatures of adaptation to extreme environments.</title>
        <authorList>
            <person name="Cho C.H."/>
            <person name="Yoon H.S."/>
        </authorList>
    </citation>
    <scope>NUCLEOTIDE SEQUENCE [LARGE SCALE GENOMIC DNA]</scope>
    <source>
        <strain evidence="6 7">DBV 063 E5</strain>
    </source>
</reference>
<dbReference type="InterPro" id="IPR023574">
    <property type="entry name" value="Ribosomal_uL4_dom_sf"/>
</dbReference>
<accession>A0AAV9IYH1</accession>
<feature type="region of interest" description="Disordered" evidence="4">
    <location>
        <begin position="215"/>
        <end position="244"/>
    </location>
</feature>
<dbReference type="Proteomes" id="UP001301350">
    <property type="component" value="Unassembled WGS sequence"/>
</dbReference>
<keyword evidence="2" id="KW-0689">Ribosomal protein</keyword>
<dbReference type="GO" id="GO:0005840">
    <property type="term" value="C:ribosome"/>
    <property type="evidence" value="ECO:0007669"/>
    <property type="project" value="UniProtKB-KW"/>
</dbReference>
<dbReference type="PANTHER" id="PTHR19431">
    <property type="entry name" value="60S RIBOSOMAL PROTEIN L4"/>
    <property type="match status" value="1"/>
</dbReference>
<dbReference type="Gene3D" id="3.40.1370.10">
    <property type="match status" value="1"/>
</dbReference>
<name>A0AAV9IYH1_CYACA</name>
<proteinExistence type="inferred from homology"/>
<dbReference type="GO" id="GO:1990904">
    <property type="term" value="C:ribonucleoprotein complex"/>
    <property type="evidence" value="ECO:0007669"/>
    <property type="project" value="UniProtKB-KW"/>
</dbReference>
<dbReference type="EMBL" id="JANCYW010000011">
    <property type="protein sequence ID" value="KAK4537145.1"/>
    <property type="molecule type" value="Genomic_DNA"/>
</dbReference>
<dbReference type="SUPFAM" id="SSF52166">
    <property type="entry name" value="Ribosomal protein L4"/>
    <property type="match status" value="1"/>
</dbReference>
<feature type="domain" description="Large ribosomal subunit protein uL4 C-terminal" evidence="5">
    <location>
        <begin position="297"/>
        <end position="357"/>
    </location>
</feature>
<keyword evidence="7" id="KW-1185">Reference proteome</keyword>
<sequence>MSSTARPLVRVISTQTGQPTDEQVPLPDVFTSPIRSDVVRAVHDLLAKNDRQPYAVSDMAGEWATAHSWGTGRAVSRAPRVHGSGTHRSGQVSGANFARGARMSAPTKIWRRWHVKVSKAQRRYAAASALAATAVPALVMSRGHAIERVTEVPLVLSADAEQLRHTKDAVAALRACGAYGDVERAAASKKLRAGRGKMRNRRHTMRRGPLVIFAGDEGQQQQQQQPSETAAGRRATSSSPKPTCARAFRNLPGVECVHVDRLSVLDLAPGGHLGRFCVFTKPAFERLETLYASHKGGFRLPRAVMSQADLTRIINSDEVQSVLRPAQPKVPKPALRRNALRNKEFMRKLNPAYDAIVKLASQPVAPAAAADKAPPRRSRRLFIRRLLQTDTEGKEEAMEEEAQVDA</sequence>
<dbReference type="InterPro" id="IPR045240">
    <property type="entry name" value="Ribosomal_uL4_euk/arch"/>
</dbReference>
<gene>
    <name evidence="6" type="ORF">CDCA_CDCA11G3170</name>
</gene>
<dbReference type="GO" id="GO:0003735">
    <property type="term" value="F:structural constituent of ribosome"/>
    <property type="evidence" value="ECO:0007669"/>
    <property type="project" value="InterPro"/>
</dbReference>
<comment type="caution">
    <text evidence="6">The sequence shown here is derived from an EMBL/GenBank/DDBJ whole genome shotgun (WGS) entry which is preliminary data.</text>
</comment>
<comment type="similarity">
    <text evidence="1">Belongs to the universal ribosomal protein uL4 family.</text>
</comment>
<dbReference type="GO" id="GO:0006412">
    <property type="term" value="P:translation"/>
    <property type="evidence" value="ECO:0007669"/>
    <property type="project" value="InterPro"/>
</dbReference>
<evidence type="ECO:0000256" key="1">
    <source>
        <dbReference type="ARBA" id="ARBA00010528"/>
    </source>
</evidence>
<evidence type="ECO:0000259" key="5">
    <source>
        <dbReference type="Pfam" id="PF14374"/>
    </source>
</evidence>
<feature type="region of interest" description="Disordered" evidence="4">
    <location>
        <begin position="1"/>
        <end position="26"/>
    </location>
</feature>
<protein>
    <recommendedName>
        <fullName evidence="5">Large ribosomal subunit protein uL4 C-terminal domain-containing protein</fullName>
    </recommendedName>
</protein>
<evidence type="ECO:0000256" key="4">
    <source>
        <dbReference type="SAM" id="MobiDB-lite"/>
    </source>
</evidence>